<dbReference type="EMBL" id="JAKELL010000072">
    <property type="protein sequence ID" value="KAH8984741.1"/>
    <property type="molecule type" value="Genomic_DNA"/>
</dbReference>
<organism evidence="1 2">
    <name type="scientific">Lactarius akahatsu</name>
    <dbReference type="NCBI Taxonomy" id="416441"/>
    <lineage>
        <taxon>Eukaryota</taxon>
        <taxon>Fungi</taxon>
        <taxon>Dikarya</taxon>
        <taxon>Basidiomycota</taxon>
        <taxon>Agaricomycotina</taxon>
        <taxon>Agaricomycetes</taxon>
        <taxon>Russulales</taxon>
        <taxon>Russulaceae</taxon>
        <taxon>Lactarius</taxon>
    </lineage>
</organism>
<comment type="caution">
    <text evidence="1">The sequence shown here is derived from an EMBL/GenBank/DDBJ whole genome shotgun (WGS) entry which is preliminary data.</text>
</comment>
<dbReference type="AlphaFoldDB" id="A0AAD4L8T3"/>
<keyword evidence="2" id="KW-1185">Reference proteome</keyword>
<evidence type="ECO:0000313" key="2">
    <source>
        <dbReference type="Proteomes" id="UP001201163"/>
    </source>
</evidence>
<sequence length="139" mass="15239">MRSMRLSEDFDQLPTGELGAIGQFLAQANLQPELPVPHTYKARTARTSAHTYLWAHTPLAAAAQGFSLASPRPGVDAINQWFENFGRYEVTLEEIVAASLDVNSKEELSATIEQCEQPQAQRPALSITPAVEQMTAATR</sequence>
<accession>A0AAD4L8T3</accession>
<gene>
    <name evidence="1" type="ORF">EDB92DRAFT_1468273</name>
</gene>
<evidence type="ECO:0000313" key="1">
    <source>
        <dbReference type="EMBL" id="KAH8984741.1"/>
    </source>
</evidence>
<proteinExistence type="predicted"/>
<name>A0AAD4L8T3_9AGAM</name>
<dbReference type="Proteomes" id="UP001201163">
    <property type="component" value="Unassembled WGS sequence"/>
</dbReference>
<reference evidence="1" key="1">
    <citation type="submission" date="2022-01" db="EMBL/GenBank/DDBJ databases">
        <title>Comparative genomics reveals a dynamic genome evolution in the ectomycorrhizal milk-cap (Lactarius) mushrooms.</title>
        <authorList>
            <consortium name="DOE Joint Genome Institute"/>
            <person name="Lebreton A."/>
            <person name="Tang N."/>
            <person name="Kuo A."/>
            <person name="LaButti K."/>
            <person name="Drula E."/>
            <person name="Barry K."/>
            <person name="Clum A."/>
            <person name="Lipzen A."/>
            <person name="Mousain D."/>
            <person name="Ng V."/>
            <person name="Wang R."/>
            <person name="Wang X."/>
            <person name="Dai Y."/>
            <person name="Henrissat B."/>
            <person name="Grigoriev I.V."/>
            <person name="Guerin-Laguette A."/>
            <person name="Yu F."/>
            <person name="Martin F.M."/>
        </authorList>
    </citation>
    <scope>NUCLEOTIDE SEQUENCE</scope>
    <source>
        <strain evidence="1">QP</strain>
    </source>
</reference>
<protein>
    <submittedName>
        <fullName evidence="1">Uncharacterized protein</fullName>
    </submittedName>
</protein>